<dbReference type="Gene3D" id="1.10.4080.10">
    <property type="entry name" value="ADP-ribosylation/Crystallin J1"/>
    <property type="match status" value="1"/>
</dbReference>
<dbReference type="STRING" id="89524.SAMN05444370_11434"/>
<dbReference type="AlphaFoldDB" id="A0A1H4EJ03"/>
<accession>A0A1H4EJ03</accession>
<dbReference type="Pfam" id="PF03747">
    <property type="entry name" value="ADP_ribosyl_GH"/>
    <property type="match status" value="1"/>
</dbReference>
<organism evidence="1 2">
    <name type="scientific">Rubrimonas cliftonensis</name>
    <dbReference type="NCBI Taxonomy" id="89524"/>
    <lineage>
        <taxon>Bacteria</taxon>
        <taxon>Pseudomonadati</taxon>
        <taxon>Pseudomonadota</taxon>
        <taxon>Alphaproteobacteria</taxon>
        <taxon>Rhodobacterales</taxon>
        <taxon>Paracoccaceae</taxon>
        <taxon>Rubrimonas</taxon>
    </lineage>
</organism>
<dbReference type="PANTHER" id="PTHR16222">
    <property type="entry name" value="ADP-RIBOSYLGLYCOHYDROLASE"/>
    <property type="match status" value="1"/>
</dbReference>
<sequence>MNSLARSVASGTRRERAAYALFGAYAADAAALGLHWLYDADRVASLSPLAFRTPDAADFEGCKGVFVHGGKRAGEVSHYGAQLRVAAQSIIARRGFDAQDHAARFVAAFGPCGAWRGYADRPTKMLLANIERGGEPAGAEDDQIPGLSRLVAPAVAGIQDVDAFLAATANHPDARAFAPAVMAALGAAIDGATPREAAEAGAAAASGAEREALRAAILDGGDAAAFAGVAGRACPIRQSAPVIFHILAHAGGYRGAVEANIRAAGDSCGRATIVGAVFAAAGVAGGSSEIPLDWMLRLDDGADLWAESLALAALRSRQEPRP</sequence>
<gene>
    <name evidence="1" type="ORF">SAMN05444370_11434</name>
</gene>
<proteinExistence type="predicted"/>
<dbReference type="InterPro" id="IPR050792">
    <property type="entry name" value="ADP-ribosylglycohydrolase"/>
</dbReference>
<reference evidence="1 2" key="1">
    <citation type="submission" date="2016-10" db="EMBL/GenBank/DDBJ databases">
        <authorList>
            <person name="de Groot N.N."/>
        </authorList>
    </citation>
    <scope>NUCLEOTIDE SEQUENCE [LARGE SCALE GENOMIC DNA]</scope>
    <source>
        <strain evidence="1 2">DSM 15345</strain>
    </source>
</reference>
<dbReference type="PANTHER" id="PTHR16222:SF17">
    <property type="entry name" value="SELENOPROTEIN J"/>
    <property type="match status" value="1"/>
</dbReference>
<name>A0A1H4EJ03_9RHOB</name>
<dbReference type="SUPFAM" id="SSF101478">
    <property type="entry name" value="ADP-ribosylglycohydrolase"/>
    <property type="match status" value="1"/>
</dbReference>
<dbReference type="InterPro" id="IPR036705">
    <property type="entry name" value="Ribosyl_crysJ1_sf"/>
</dbReference>
<evidence type="ECO:0000313" key="1">
    <source>
        <dbReference type="EMBL" id="SEA84867.1"/>
    </source>
</evidence>
<evidence type="ECO:0000313" key="2">
    <source>
        <dbReference type="Proteomes" id="UP000198703"/>
    </source>
</evidence>
<dbReference type="InterPro" id="IPR005502">
    <property type="entry name" value="Ribosyl_crysJ1"/>
</dbReference>
<dbReference type="OrthoDB" id="6193578at2"/>
<protein>
    <submittedName>
        <fullName evidence="1">ADP-ribosylglycohydrolase</fullName>
    </submittedName>
</protein>
<keyword evidence="2" id="KW-1185">Reference proteome</keyword>
<dbReference type="GO" id="GO:0016787">
    <property type="term" value="F:hydrolase activity"/>
    <property type="evidence" value="ECO:0007669"/>
    <property type="project" value="UniProtKB-KW"/>
</dbReference>
<dbReference type="RefSeq" id="WP_093255299.1">
    <property type="nucleotide sequence ID" value="NZ_FNQM01000014.1"/>
</dbReference>
<dbReference type="EMBL" id="FNQM01000014">
    <property type="protein sequence ID" value="SEA84867.1"/>
    <property type="molecule type" value="Genomic_DNA"/>
</dbReference>
<keyword evidence="1" id="KW-0378">Hydrolase</keyword>
<dbReference type="Proteomes" id="UP000198703">
    <property type="component" value="Unassembled WGS sequence"/>
</dbReference>